<dbReference type="AlphaFoldDB" id="A0A1I4UVI1"/>
<keyword evidence="2" id="KW-1185">Reference proteome</keyword>
<gene>
    <name evidence="1" type="ORF">SAMN05192568_107813</name>
</gene>
<evidence type="ECO:0000313" key="2">
    <source>
        <dbReference type="Proteomes" id="UP000199048"/>
    </source>
</evidence>
<dbReference type="OrthoDB" id="8005166at2"/>
<name>A0A1I4UVI1_9HYPH</name>
<proteinExistence type="predicted"/>
<sequence length="440" mass="47755">MSLRSSLKNLIRRDAERLSLRERAAELRASIPASKPQAAPEPTPDFAAQVAQAGPDHDVLAGGGIDHRDGTVSYADATGKVSRRPMAHWIGFNALQMHSRVRSEIGRRRIIEANHLPGDAHEAWEARIRRELRSDAVHALAFRHDRAFEAAQALRTGAEPTTQALRERGDAELLALAPVWEAAVDLYQRLSDEESLIGETASKEGWPGPAPAGAGPEWRAWFQQKEDWRERTGVASAEEASGEAGTALHKIELQIAELPAASLAGLKLKARVAQRSDDIDVTWPEGLGAGLARDILAFTEAQAAPPKAMISVSLVDQIDFASASLEDLQALHDIANTVADVASAMAWTGRCHARRWSEQSAPGDHYNAAGKLMNWLGDALTDVESAANKEAKRRRPTTSCDREKRLEILAAPVIQNGDPDETAAFARELATHAEAERAGR</sequence>
<dbReference type="STRING" id="582667.SAMN05192568_107813"/>
<accession>A0A1I4UVI1</accession>
<evidence type="ECO:0000313" key="1">
    <source>
        <dbReference type="EMBL" id="SFM92753.1"/>
    </source>
</evidence>
<reference evidence="2" key="1">
    <citation type="submission" date="2016-10" db="EMBL/GenBank/DDBJ databases">
        <authorList>
            <person name="Varghese N."/>
            <person name="Submissions S."/>
        </authorList>
    </citation>
    <scope>NUCLEOTIDE SEQUENCE [LARGE SCALE GENOMIC DNA]</scope>
    <source>
        <strain evidence="2">BL36</strain>
    </source>
</reference>
<dbReference type="Proteomes" id="UP000199048">
    <property type="component" value="Unassembled WGS sequence"/>
</dbReference>
<organism evidence="1 2">
    <name type="scientific">Methylobacterium pseudosasicola</name>
    <dbReference type="NCBI Taxonomy" id="582667"/>
    <lineage>
        <taxon>Bacteria</taxon>
        <taxon>Pseudomonadati</taxon>
        <taxon>Pseudomonadota</taxon>
        <taxon>Alphaproteobacteria</taxon>
        <taxon>Hyphomicrobiales</taxon>
        <taxon>Methylobacteriaceae</taxon>
        <taxon>Methylobacterium</taxon>
    </lineage>
</organism>
<protein>
    <submittedName>
        <fullName evidence="1">Uncharacterized protein</fullName>
    </submittedName>
</protein>
<dbReference type="EMBL" id="FOTK01000078">
    <property type="protein sequence ID" value="SFM92753.1"/>
    <property type="molecule type" value="Genomic_DNA"/>
</dbReference>
<dbReference type="RefSeq" id="WP_092047160.1">
    <property type="nucleotide sequence ID" value="NZ_FOTK01000078.1"/>
</dbReference>